<organism evidence="18 19">
    <name type="scientific">Puccinia coronata f. sp. avenae</name>
    <dbReference type="NCBI Taxonomy" id="200324"/>
    <lineage>
        <taxon>Eukaryota</taxon>
        <taxon>Fungi</taxon>
        <taxon>Dikarya</taxon>
        <taxon>Basidiomycota</taxon>
        <taxon>Pucciniomycotina</taxon>
        <taxon>Pucciniomycetes</taxon>
        <taxon>Pucciniales</taxon>
        <taxon>Pucciniaceae</taxon>
        <taxon>Puccinia</taxon>
    </lineage>
</organism>
<dbReference type="AlphaFoldDB" id="A0A2N5U0F5"/>
<evidence type="ECO:0008006" key="20">
    <source>
        <dbReference type="Google" id="ProtNLM"/>
    </source>
</evidence>
<dbReference type="GO" id="GO:0003887">
    <property type="term" value="F:DNA-directed DNA polymerase activity"/>
    <property type="evidence" value="ECO:0007669"/>
    <property type="project" value="UniProtKB-KW"/>
</dbReference>
<evidence type="ECO:0000256" key="14">
    <source>
        <dbReference type="ARBA" id="ARBA00023125"/>
    </source>
</evidence>
<keyword evidence="1" id="KW-0645">Protease</keyword>
<evidence type="ECO:0000256" key="11">
    <source>
        <dbReference type="ARBA" id="ARBA00022908"/>
    </source>
</evidence>
<dbReference type="InterPro" id="IPR041373">
    <property type="entry name" value="RT_RNaseH"/>
</dbReference>
<dbReference type="InterPro" id="IPR041588">
    <property type="entry name" value="Integrase_H2C2"/>
</dbReference>
<dbReference type="FunFam" id="1.10.340.70:FF:000001">
    <property type="entry name" value="Retrovirus-related Pol polyprotein from transposon gypsy-like Protein"/>
    <property type="match status" value="1"/>
</dbReference>
<evidence type="ECO:0000256" key="3">
    <source>
        <dbReference type="ARBA" id="ARBA00022695"/>
    </source>
</evidence>
<keyword evidence="15" id="KW-0233">DNA recombination</keyword>
<accession>A0A2N5U0F5</accession>
<dbReference type="GO" id="GO:0005634">
    <property type="term" value="C:nucleus"/>
    <property type="evidence" value="ECO:0007669"/>
    <property type="project" value="UniProtKB-ARBA"/>
</dbReference>
<keyword evidence="6" id="KW-0064">Aspartyl protease</keyword>
<dbReference type="Gene3D" id="3.30.70.270">
    <property type="match status" value="2"/>
</dbReference>
<dbReference type="SUPFAM" id="SSF56672">
    <property type="entry name" value="DNA/RNA polymerases"/>
    <property type="match status" value="1"/>
</dbReference>
<dbReference type="Pfam" id="PF17921">
    <property type="entry name" value="Integrase_H2C2"/>
    <property type="match status" value="1"/>
</dbReference>
<dbReference type="STRING" id="200324.A0A2N5U0F5"/>
<evidence type="ECO:0000256" key="13">
    <source>
        <dbReference type="ARBA" id="ARBA00022932"/>
    </source>
</evidence>
<sequence length="948" mass="106558">MAASNVNSDAAIRASFAVRLSTARTSWSTSACLDAQNVAQTAAKTIEELVPAPYHQYLRMFCKSAAQGLPPRHQYDFCVELMPDAVPQASLIIPLSPAENKALDTLINDGISNGTICQTTSPWAAPNKYLLPLTMDLVDSLLDADTFTKLDLQNAYGNLPVAEGNEDKLAFICRSGQFAPLTMPFGPTGAPGYFQYFMQDILLGSIGKDVVAYLDDIMIYTKKGLNHEDAVQTVLDTLSKHTLWLKPEKCEFSKGEVEYLGLLISCNCIRMDPPKVKAVSNWPPPHNVTELQQFIGFADLYWWFIKQFSHVARPLHNLTKKDSSFNWTPECQSAFNNLKKSFTTAPILKIANLYRPFVLECNCSDFTLAKRDYAIFDKELLAIVASFKEWRHYLEGNPHQLHTIVYTDHRHEAVCPDALSQQPDLVPNKAKKLTFGQLLRPDNIRPDTFTAITEFEACFVNESVDLNNTDYWFDVDILGSEDIPDLNSIAALSCPTKPSLTDQDPLREARQLDKGMCASKDSLGCSVSELRSTLAPPQYAKMIEGVRRTVPEDNNYTLLMELVTLPASRRLNPKLSRYTVEKGLLYHRHRVVVPQNSELQRQIVRSHHNSKLAGHPGRAKTLSLIQRSFTWPSIKQMVNQYVDGCNACQQSKAFTQKPLGLLQPLPIPAGLWTNISYDLITDLPVLEGYDSILTVVNQLTKMANFLPCKKTLNDKDLARLMLGNVWKLHGTLKTIVSDQGSVFISQITRELDRQLGIWLHPSTAFHPQTDGQSEIANKAVEQYLRIFVSYHQDDWVQLLPTAEFAHNNHNHLSTDMSPFKANYGFNLSYGQVPLAKQCLPVVEERLKKLSEVQDESKECLQCAQESMKSQFDWHARANPGWKTGNEVWLNSRNISTTRPCPKLDNQWLGPFSISKVISSSAYELNLPPSLWGITRFSMCLCCGGTNQI</sequence>
<evidence type="ECO:0000256" key="5">
    <source>
        <dbReference type="ARBA" id="ARBA00022723"/>
    </source>
</evidence>
<evidence type="ECO:0000256" key="6">
    <source>
        <dbReference type="ARBA" id="ARBA00022750"/>
    </source>
</evidence>
<protein>
    <recommendedName>
        <fullName evidence="20">Integrase catalytic domain-containing protein</fullName>
    </recommendedName>
</protein>
<proteinExistence type="predicted"/>
<dbReference type="InterPro" id="IPR000477">
    <property type="entry name" value="RT_dom"/>
</dbReference>
<keyword evidence="5" id="KW-0479">Metal-binding</keyword>
<comment type="caution">
    <text evidence="18">The sequence shown here is derived from an EMBL/GenBank/DDBJ whole genome shotgun (WGS) entry which is preliminary data.</text>
</comment>
<dbReference type="InterPro" id="IPR056924">
    <property type="entry name" value="SH3_Tf2-1"/>
</dbReference>
<keyword evidence="12" id="KW-0695">RNA-directed DNA polymerase</keyword>
<keyword evidence="4" id="KW-0540">Nuclease</keyword>
<dbReference type="InterPro" id="IPR050951">
    <property type="entry name" value="Retrovirus_Pol_polyprotein"/>
</dbReference>
<dbReference type="Proteomes" id="UP000235388">
    <property type="component" value="Unassembled WGS sequence"/>
</dbReference>
<evidence type="ECO:0000256" key="9">
    <source>
        <dbReference type="ARBA" id="ARBA00022842"/>
    </source>
</evidence>
<dbReference type="PANTHER" id="PTHR37984">
    <property type="entry name" value="PROTEIN CBG26694"/>
    <property type="match status" value="1"/>
</dbReference>
<feature type="domain" description="Integrase catalytic" evidence="17">
    <location>
        <begin position="662"/>
        <end position="826"/>
    </location>
</feature>
<dbReference type="InterPro" id="IPR036397">
    <property type="entry name" value="RNaseH_sf"/>
</dbReference>
<keyword evidence="14" id="KW-0238">DNA-binding</keyword>
<evidence type="ECO:0000256" key="2">
    <source>
        <dbReference type="ARBA" id="ARBA00022679"/>
    </source>
</evidence>
<keyword evidence="10" id="KW-0694">RNA-binding</keyword>
<gene>
    <name evidence="18" type="ORF">PCANC_23126</name>
</gene>
<dbReference type="PROSITE" id="PS50878">
    <property type="entry name" value="RT_POL"/>
    <property type="match status" value="1"/>
</dbReference>
<evidence type="ECO:0000256" key="7">
    <source>
        <dbReference type="ARBA" id="ARBA00022759"/>
    </source>
</evidence>
<dbReference type="PANTHER" id="PTHR37984:SF5">
    <property type="entry name" value="PROTEIN NYNRIN-LIKE"/>
    <property type="match status" value="1"/>
</dbReference>
<evidence type="ECO:0000256" key="8">
    <source>
        <dbReference type="ARBA" id="ARBA00022801"/>
    </source>
</evidence>
<dbReference type="InterPro" id="IPR043502">
    <property type="entry name" value="DNA/RNA_pol_sf"/>
</dbReference>
<keyword evidence="9" id="KW-0460">Magnesium</keyword>
<dbReference type="EMBL" id="PGCJ01000354">
    <property type="protein sequence ID" value="PLW31231.1"/>
    <property type="molecule type" value="Genomic_DNA"/>
</dbReference>
<dbReference type="PROSITE" id="PS50994">
    <property type="entry name" value="INTEGRASE"/>
    <property type="match status" value="1"/>
</dbReference>
<dbReference type="InterPro" id="IPR001584">
    <property type="entry name" value="Integrase_cat-core"/>
</dbReference>
<evidence type="ECO:0000256" key="12">
    <source>
        <dbReference type="ARBA" id="ARBA00022918"/>
    </source>
</evidence>
<evidence type="ECO:0000256" key="4">
    <source>
        <dbReference type="ARBA" id="ARBA00022722"/>
    </source>
</evidence>
<dbReference type="GO" id="GO:0003964">
    <property type="term" value="F:RNA-directed DNA polymerase activity"/>
    <property type="evidence" value="ECO:0007669"/>
    <property type="project" value="UniProtKB-KW"/>
</dbReference>
<dbReference type="GO" id="GO:0003677">
    <property type="term" value="F:DNA binding"/>
    <property type="evidence" value="ECO:0007669"/>
    <property type="project" value="UniProtKB-KW"/>
</dbReference>
<dbReference type="FunFam" id="3.30.70.270:FF:000020">
    <property type="entry name" value="Transposon Tf2-6 polyprotein-like Protein"/>
    <property type="match status" value="1"/>
</dbReference>
<evidence type="ECO:0000259" key="16">
    <source>
        <dbReference type="PROSITE" id="PS50878"/>
    </source>
</evidence>
<dbReference type="Gene3D" id="3.10.10.10">
    <property type="entry name" value="HIV Type 1 Reverse Transcriptase, subunit A, domain 1"/>
    <property type="match status" value="1"/>
</dbReference>
<dbReference type="SUPFAM" id="SSF53098">
    <property type="entry name" value="Ribonuclease H-like"/>
    <property type="match status" value="1"/>
</dbReference>
<dbReference type="GO" id="GO:0006310">
    <property type="term" value="P:DNA recombination"/>
    <property type="evidence" value="ECO:0007669"/>
    <property type="project" value="UniProtKB-KW"/>
</dbReference>
<keyword evidence="3" id="KW-0548">Nucleotidyltransferase</keyword>
<dbReference type="OrthoDB" id="2505288at2759"/>
<dbReference type="Gene3D" id="1.10.340.70">
    <property type="match status" value="1"/>
</dbReference>
<keyword evidence="8" id="KW-0378">Hydrolase</keyword>
<evidence type="ECO:0000313" key="18">
    <source>
        <dbReference type="EMBL" id="PLW31231.1"/>
    </source>
</evidence>
<name>A0A2N5U0F5_9BASI</name>
<evidence type="ECO:0000256" key="15">
    <source>
        <dbReference type="ARBA" id="ARBA00023172"/>
    </source>
</evidence>
<dbReference type="GO" id="GO:0006508">
    <property type="term" value="P:proteolysis"/>
    <property type="evidence" value="ECO:0007669"/>
    <property type="project" value="UniProtKB-KW"/>
</dbReference>
<dbReference type="CDD" id="cd01647">
    <property type="entry name" value="RT_LTR"/>
    <property type="match status" value="1"/>
</dbReference>
<keyword evidence="2" id="KW-0808">Transferase</keyword>
<evidence type="ECO:0000256" key="1">
    <source>
        <dbReference type="ARBA" id="ARBA00022670"/>
    </source>
</evidence>
<dbReference type="Pfam" id="PF17917">
    <property type="entry name" value="RT_RNaseH"/>
    <property type="match status" value="1"/>
</dbReference>
<dbReference type="InterPro" id="IPR043128">
    <property type="entry name" value="Rev_trsase/Diguanyl_cyclase"/>
</dbReference>
<dbReference type="Pfam" id="PF24626">
    <property type="entry name" value="SH3_Tf2-1"/>
    <property type="match status" value="1"/>
</dbReference>
<evidence type="ECO:0000256" key="10">
    <source>
        <dbReference type="ARBA" id="ARBA00022884"/>
    </source>
</evidence>
<dbReference type="GO" id="GO:0004190">
    <property type="term" value="F:aspartic-type endopeptidase activity"/>
    <property type="evidence" value="ECO:0007669"/>
    <property type="project" value="UniProtKB-KW"/>
</dbReference>
<dbReference type="Pfam" id="PF00078">
    <property type="entry name" value="RVT_1"/>
    <property type="match status" value="1"/>
</dbReference>
<feature type="domain" description="Reverse transcriptase" evidence="16">
    <location>
        <begin position="1"/>
        <end position="264"/>
    </location>
</feature>
<dbReference type="Gene3D" id="3.30.420.10">
    <property type="entry name" value="Ribonuclease H-like superfamily/Ribonuclease H"/>
    <property type="match status" value="1"/>
</dbReference>
<reference evidence="18 19" key="1">
    <citation type="submission" date="2017-11" db="EMBL/GenBank/DDBJ databases">
        <title>De novo assembly and phasing of dikaryotic genomes from two isolates of Puccinia coronata f. sp. avenae, the causal agent of oat crown rust.</title>
        <authorList>
            <person name="Miller M.E."/>
            <person name="Zhang Y."/>
            <person name="Omidvar V."/>
            <person name="Sperschneider J."/>
            <person name="Schwessinger B."/>
            <person name="Raley C."/>
            <person name="Palmer J.M."/>
            <person name="Garnica D."/>
            <person name="Upadhyaya N."/>
            <person name="Rathjen J."/>
            <person name="Taylor J.M."/>
            <person name="Park R.F."/>
            <person name="Dodds P.N."/>
            <person name="Hirsch C.D."/>
            <person name="Kianian S.F."/>
            <person name="Figueroa M."/>
        </authorList>
    </citation>
    <scope>NUCLEOTIDE SEQUENCE [LARGE SCALE GENOMIC DNA]</scope>
    <source>
        <strain evidence="18">12NC29</strain>
    </source>
</reference>
<keyword evidence="19" id="KW-1185">Reference proteome</keyword>
<dbReference type="GO" id="GO:0046872">
    <property type="term" value="F:metal ion binding"/>
    <property type="evidence" value="ECO:0007669"/>
    <property type="project" value="UniProtKB-KW"/>
</dbReference>
<dbReference type="GO" id="GO:0015074">
    <property type="term" value="P:DNA integration"/>
    <property type="evidence" value="ECO:0007669"/>
    <property type="project" value="UniProtKB-KW"/>
</dbReference>
<keyword evidence="13" id="KW-0239">DNA-directed DNA polymerase</keyword>
<dbReference type="GO" id="GO:0004519">
    <property type="term" value="F:endonuclease activity"/>
    <property type="evidence" value="ECO:0007669"/>
    <property type="project" value="UniProtKB-KW"/>
</dbReference>
<keyword evidence="7" id="KW-0255">Endonuclease</keyword>
<keyword evidence="11" id="KW-0229">DNA integration</keyword>
<dbReference type="GO" id="GO:0003723">
    <property type="term" value="F:RNA binding"/>
    <property type="evidence" value="ECO:0007669"/>
    <property type="project" value="UniProtKB-KW"/>
</dbReference>
<evidence type="ECO:0000313" key="19">
    <source>
        <dbReference type="Proteomes" id="UP000235388"/>
    </source>
</evidence>
<dbReference type="InterPro" id="IPR012337">
    <property type="entry name" value="RNaseH-like_sf"/>
</dbReference>
<evidence type="ECO:0000259" key="17">
    <source>
        <dbReference type="PROSITE" id="PS50994"/>
    </source>
</evidence>